<accession>A0A4Y8TYM3</accession>
<feature type="domain" description="HTH cro/C1-type" evidence="1">
    <location>
        <begin position="17"/>
        <end position="76"/>
    </location>
</feature>
<dbReference type="SUPFAM" id="SSF47413">
    <property type="entry name" value="lambda repressor-like DNA-binding domains"/>
    <property type="match status" value="1"/>
</dbReference>
<name>A0A4Y8TYM3_9MICC</name>
<dbReference type="RefSeq" id="WP_134779899.1">
    <property type="nucleotide sequence ID" value="NZ_SPDS01000001.1"/>
</dbReference>
<organism evidence="2 3">
    <name type="scientific">Glutamicibacter arilaitensis</name>
    <dbReference type="NCBI Taxonomy" id="256701"/>
    <lineage>
        <taxon>Bacteria</taxon>
        <taxon>Bacillati</taxon>
        <taxon>Actinomycetota</taxon>
        <taxon>Actinomycetes</taxon>
        <taxon>Micrococcales</taxon>
        <taxon>Micrococcaceae</taxon>
        <taxon>Glutamicibacter</taxon>
    </lineage>
</organism>
<dbReference type="PROSITE" id="PS50943">
    <property type="entry name" value="HTH_CROC1"/>
    <property type="match status" value="1"/>
</dbReference>
<protein>
    <submittedName>
        <fullName evidence="2">XRE family transcriptional regulator</fullName>
    </submittedName>
</protein>
<dbReference type="GO" id="GO:0003677">
    <property type="term" value="F:DNA binding"/>
    <property type="evidence" value="ECO:0007669"/>
    <property type="project" value="InterPro"/>
</dbReference>
<comment type="caution">
    <text evidence="2">The sequence shown here is derived from an EMBL/GenBank/DDBJ whole genome shotgun (WGS) entry which is preliminary data.</text>
</comment>
<reference evidence="2 3" key="1">
    <citation type="submission" date="2019-03" db="EMBL/GenBank/DDBJ databases">
        <title>Glutamicibacter sp. LJH19 genome.</title>
        <authorList>
            <person name="Sinai Borker S."/>
            <person name="Kumar R."/>
        </authorList>
    </citation>
    <scope>NUCLEOTIDE SEQUENCE [LARGE SCALE GENOMIC DNA]</scope>
    <source>
        <strain evidence="2 3">LJH19</strain>
    </source>
</reference>
<evidence type="ECO:0000259" key="1">
    <source>
        <dbReference type="PROSITE" id="PS50943"/>
    </source>
</evidence>
<gene>
    <name evidence="2" type="ORF">EXY26_07360</name>
</gene>
<dbReference type="InterPro" id="IPR010982">
    <property type="entry name" value="Lambda_DNA-bd_dom_sf"/>
</dbReference>
<sequence>MHKNQTGAIEKAIGAEIAKIRKERGLSQKQFIKKLSDNGLFIDASAVSRLERGDRALRIAECMIIAKSLEISVAMLLRGVQTPEDRIKELAQQADLELTAARDRLWAGLATHYEVKLSLERNPELLDAMSDDYDLESPEDYLPMVAKELSLYEPISRKPSQHPLGVRDEGDMDQLLECALAIAKKMIAINPNFPYLDEALKGREDDGHE</sequence>
<dbReference type="Gene3D" id="1.10.260.40">
    <property type="entry name" value="lambda repressor-like DNA-binding domains"/>
    <property type="match status" value="1"/>
</dbReference>
<dbReference type="AlphaFoldDB" id="A0A4Y8TYM3"/>
<evidence type="ECO:0000313" key="2">
    <source>
        <dbReference type="EMBL" id="TFH56832.1"/>
    </source>
</evidence>
<dbReference type="InterPro" id="IPR001387">
    <property type="entry name" value="Cro/C1-type_HTH"/>
</dbReference>
<proteinExistence type="predicted"/>
<dbReference type="SMART" id="SM00530">
    <property type="entry name" value="HTH_XRE"/>
    <property type="match status" value="1"/>
</dbReference>
<evidence type="ECO:0000313" key="3">
    <source>
        <dbReference type="Proteomes" id="UP000297638"/>
    </source>
</evidence>
<dbReference type="Proteomes" id="UP000297638">
    <property type="component" value="Unassembled WGS sequence"/>
</dbReference>
<dbReference type="Pfam" id="PF01381">
    <property type="entry name" value="HTH_3"/>
    <property type="match status" value="1"/>
</dbReference>
<dbReference type="EMBL" id="SPDS01000001">
    <property type="protein sequence ID" value="TFH56832.1"/>
    <property type="molecule type" value="Genomic_DNA"/>
</dbReference>
<dbReference type="CDD" id="cd00093">
    <property type="entry name" value="HTH_XRE"/>
    <property type="match status" value="1"/>
</dbReference>